<comment type="cofactor">
    <cofactor evidence="1 7">
        <name>Zn(2+)</name>
        <dbReference type="ChEBI" id="CHEBI:29105"/>
    </cofactor>
</comment>
<protein>
    <recommendedName>
        <fullName evidence="3">alcohol dehydrogenase</fullName>
        <ecNumber evidence="3">1.1.1.1</ecNumber>
    </recommendedName>
</protein>
<dbReference type="EC" id="1.1.1.1" evidence="3"/>
<keyword evidence="6 9" id="KW-0560">Oxidoreductase</keyword>
<dbReference type="PANTHER" id="PTHR42940:SF8">
    <property type="entry name" value="VACUOLAR PROTEIN SORTING-ASSOCIATED PROTEIN 11"/>
    <property type="match status" value="1"/>
</dbReference>
<dbReference type="SUPFAM" id="SSF50129">
    <property type="entry name" value="GroES-like"/>
    <property type="match status" value="1"/>
</dbReference>
<evidence type="ECO:0000259" key="8">
    <source>
        <dbReference type="SMART" id="SM00829"/>
    </source>
</evidence>
<dbReference type="Proteomes" id="UP000012062">
    <property type="component" value="Unassembled WGS sequence"/>
</dbReference>
<dbReference type="RefSeq" id="WP_008872506.1">
    <property type="nucleotide sequence ID" value="NZ_CAUM01000011.1"/>
</dbReference>
<dbReference type="Pfam" id="PF00107">
    <property type="entry name" value="ADH_zinc_N"/>
    <property type="match status" value="1"/>
</dbReference>
<organism evidence="9 10">
    <name type="scientific">Mesorhizobium metallidurans STM 2683</name>
    <dbReference type="NCBI Taxonomy" id="1297569"/>
    <lineage>
        <taxon>Bacteria</taxon>
        <taxon>Pseudomonadati</taxon>
        <taxon>Pseudomonadota</taxon>
        <taxon>Alphaproteobacteria</taxon>
        <taxon>Hyphomicrobiales</taxon>
        <taxon>Phyllobacteriaceae</taxon>
        <taxon>Mesorhizobium</taxon>
    </lineage>
</organism>
<dbReference type="Gene3D" id="3.40.50.720">
    <property type="entry name" value="NAD(P)-binding Rossmann-like Domain"/>
    <property type="match status" value="1"/>
</dbReference>
<evidence type="ECO:0000313" key="10">
    <source>
        <dbReference type="Proteomes" id="UP000012062"/>
    </source>
</evidence>
<dbReference type="AlphaFoldDB" id="M5EGL8"/>
<dbReference type="PROSITE" id="PS00059">
    <property type="entry name" value="ADH_ZINC"/>
    <property type="match status" value="1"/>
</dbReference>
<dbReference type="InterPro" id="IPR013149">
    <property type="entry name" value="ADH-like_C"/>
</dbReference>
<comment type="similarity">
    <text evidence="2 7">Belongs to the zinc-containing alcohol dehydrogenase family.</text>
</comment>
<evidence type="ECO:0000256" key="7">
    <source>
        <dbReference type="RuleBase" id="RU361277"/>
    </source>
</evidence>
<dbReference type="eggNOG" id="COG1064">
    <property type="taxonomic scope" value="Bacteria"/>
</dbReference>
<evidence type="ECO:0000256" key="3">
    <source>
        <dbReference type="ARBA" id="ARBA00013190"/>
    </source>
</evidence>
<dbReference type="EMBL" id="CAUM01000011">
    <property type="protein sequence ID" value="CCV03517.1"/>
    <property type="molecule type" value="Genomic_DNA"/>
</dbReference>
<keyword evidence="10" id="KW-1185">Reference proteome</keyword>
<gene>
    <name evidence="9" type="ORF">MESS2_1080019</name>
</gene>
<evidence type="ECO:0000256" key="1">
    <source>
        <dbReference type="ARBA" id="ARBA00001947"/>
    </source>
</evidence>
<dbReference type="SUPFAM" id="SSF51735">
    <property type="entry name" value="NAD(P)-binding Rossmann-fold domains"/>
    <property type="match status" value="1"/>
</dbReference>
<dbReference type="STRING" id="1297569.MESS2_1080019"/>
<dbReference type="Pfam" id="PF08240">
    <property type="entry name" value="ADH_N"/>
    <property type="match status" value="1"/>
</dbReference>
<comment type="caution">
    <text evidence="9">The sequence shown here is derived from an EMBL/GenBank/DDBJ whole genome shotgun (WGS) entry which is preliminary data.</text>
</comment>
<feature type="domain" description="Enoyl reductase (ER)" evidence="8">
    <location>
        <begin position="14"/>
        <end position="337"/>
    </location>
</feature>
<evidence type="ECO:0000256" key="4">
    <source>
        <dbReference type="ARBA" id="ARBA00022723"/>
    </source>
</evidence>
<dbReference type="Gene3D" id="3.90.180.10">
    <property type="entry name" value="Medium-chain alcohol dehydrogenases, catalytic domain"/>
    <property type="match status" value="1"/>
</dbReference>
<dbReference type="InterPro" id="IPR011032">
    <property type="entry name" value="GroES-like_sf"/>
</dbReference>
<evidence type="ECO:0000256" key="2">
    <source>
        <dbReference type="ARBA" id="ARBA00008072"/>
    </source>
</evidence>
<dbReference type="GO" id="GO:0008270">
    <property type="term" value="F:zinc ion binding"/>
    <property type="evidence" value="ECO:0007669"/>
    <property type="project" value="InterPro"/>
</dbReference>
<evidence type="ECO:0000256" key="6">
    <source>
        <dbReference type="ARBA" id="ARBA00023002"/>
    </source>
</evidence>
<evidence type="ECO:0000313" key="9">
    <source>
        <dbReference type="EMBL" id="CCV03517.1"/>
    </source>
</evidence>
<dbReference type="InterPro" id="IPR036291">
    <property type="entry name" value="NAD(P)-bd_dom_sf"/>
</dbReference>
<keyword evidence="4 7" id="KW-0479">Metal-binding</keyword>
<name>M5EGL8_9HYPH</name>
<sequence length="357" mass="37711">MNHTMLAAVLECAGQPLRIMSVPRPEPGAGEILVRLEASGICHTDVHVWQGHLLPASGRQPEILGHEGVGRVVQVGAGVTSWRLGERAGIAWLHDTCGHCDECHSEMESFCQHQRAHGFDVAGTFAEYVVADAGFAARMPDEGDAAVLAPLMCAGLTAFGAVRRAEIAAGETCAVFGCGGLGLYAVQIARRLGATVVAVDTDEAKLNLAASLGAEHTLLASPGLADDWPAKLRAHVCINFAPTPATWDAMIAAIRPRGRIIAAAMVSQPVPLSQEWLTASGVWITGTSVGTRAQMQELMQLHEAQPFEARVERVTLAEATSALHLLKAGNAEGRQAIVFGADKQLPYREKVAADSEG</sequence>
<dbReference type="SMART" id="SM00829">
    <property type="entry name" value="PKS_ER"/>
    <property type="match status" value="1"/>
</dbReference>
<dbReference type="PANTHER" id="PTHR42940">
    <property type="entry name" value="ALCOHOL DEHYDROGENASE 1-RELATED"/>
    <property type="match status" value="1"/>
</dbReference>
<dbReference type="GO" id="GO:0004022">
    <property type="term" value="F:alcohol dehydrogenase (NAD+) activity"/>
    <property type="evidence" value="ECO:0007669"/>
    <property type="project" value="UniProtKB-EC"/>
</dbReference>
<accession>M5EGL8</accession>
<evidence type="ECO:0000256" key="5">
    <source>
        <dbReference type="ARBA" id="ARBA00022833"/>
    </source>
</evidence>
<keyword evidence="5 7" id="KW-0862">Zinc</keyword>
<dbReference type="InterPro" id="IPR002328">
    <property type="entry name" value="ADH_Zn_CS"/>
</dbReference>
<dbReference type="InterPro" id="IPR020843">
    <property type="entry name" value="ER"/>
</dbReference>
<proteinExistence type="inferred from homology"/>
<reference evidence="9 10" key="1">
    <citation type="submission" date="2013-02" db="EMBL/GenBank/DDBJ databases">
        <authorList>
            <person name="Genoscope - CEA"/>
        </authorList>
    </citation>
    <scope>NUCLEOTIDE SEQUENCE [LARGE SCALE GENOMIC DNA]</scope>
    <source>
        <strain evidence="9 10">STM 2683</strain>
    </source>
</reference>
<dbReference type="InterPro" id="IPR013154">
    <property type="entry name" value="ADH-like_N"/>
</dbReference>
<dbReference type="OrthoDB" id="9806940at2"/>